<dbReference type="Gene3D" id="3.30.70.1320">
    <property type="entry name" value="Multidrug efflux transporter AcrB pore domain like"/>
    <property type="match status" value="1"/>
</dbReference>
<dbReference type="SUPFAM" id="SSF82693">
    <property type="entry name" value="Multidrug efflux transporter AcrB pore domain, PN1, PN2, PC1 and PC2 subdomains"/>
    <property type="match status" value="3"/>
</dbReference>
<dbReference type="PRINTS" id="PR00702">
    <property type="entry name" value="ACRIFLAVINRP"/>
</dbReference>
<feature type="transmembrane region" description="Helical" evidence="1">
    <location>
        <begin position="880"/>
        <end position="900"/>
    </location>
</feature>
<comment type="caution">
    <text evidence="2">The sequence shown here is derived from an EMBL/GenBank/DDBJ whole genome shotgun (WGS) entry which is preliminary data.</text>
</comment>
<feature type="transmembrane region" description="Helical" evidence="1">
    <location>
        <begin position="462"/>
        <end position="485"/>
    </location>
</feature>
<feature type="transmembrane region" description="Helical" evidence="1">
    <location>
        <begin position="333"/>
        <end position="352"/>
    </location>
</feature>
<dbReference type="Gene3D" id="1.20.1640.10">
    <property type="entry name" value="Multidrug efflux transporter AcrB transmembrane domain"/>
    <property type="match status" value="2"/>
</dbReference>
<organism evidence="2 3">
    <name type="scientific">Candidatus Nitronereus thalassa</name>
    <dbReference type="NCBI Taxonomy" id="3020898"/>
    <lineage>
        <taxon>Bacteria</taxon>
        <taxon>Pseudomonadati</taxon>
        <taxon>Nitrospirota</taxon>
        <taxon>Nitrospiria</taxon>
        <taxon>Nitrospirales</taxon>
        <taxon>Nitrospiraceae</taxon>
        <taxon>Candidatus Nitronereus</taxon>
    </lineage>
</organism>
<feature type="transmembrane region" description="Helical" evidence="1">
    <location>
        <begin position="528"/>
        <end position="548"/>
    </location>
</feature>
<gene>
    <name evidence="2" type="ORF">PPG34_11375</name>
</gene>
<dbReference type="InterPro" id="IPR001036">
    <property type="entry name" value="Acrflvin-R"/>
</dbReference>
<dbReference type="Proteomes" id="UP001250932">
    <property type="component" value="Unassembled WGS sequence"/>
</dbReference>
<keyword evidence="1" id="KW-0472">Membrane</keyword>
<feature type="transmembrane region" description="Helical" evidence="1">
    <location>
        <begin position="430"/>
        <end position="450"/>
    </location>
</feature>
<keyword evidence="3" id="KW-1185">Reference proteome</keyword>
<dbReference type="Gene3D" id="3.30.2090.10">
    <property type="entry name" value="Multidrug efflux transporter AcrB TolC docking domain, DN and DC subdomains"/>
    <property type="match status" value="2"/>
</dbReference>
<sequence>MKNLGNDLVALSVRRPVLIAVVNLLIMLTGLGSLMGVDVRELPDVDRPVISVRSIYEGASPETMDTEVTSILEGAVARVSGVKNIEASSEENNMRLRAEFEPEVDLNDAASEVREAVSRIERELPDDIDQLVVLKADDDANAIVQLSAYSDTLSKQTLAQRIEKDVTPELLSIPGVADVRLNGDQPRVLRVLLDPARMAGFRLSATDVVEILTNARFDVPAGSYESEDQELIVRAYASVVKPEEVKRLHIRDNIRIEDIGDVFYDSKEAESYSLLNGRMVIGLGVVRQAGSNTIEISDEVAKRIERINARARDFSLVVTSDDGVYIRGALQEVLFTLVFATLIVLIVIAVFLGQWQAVLIPAVTMPIALVGTLAAIWLFGFSINLLTLLALVLATGLIVDDAIVVLENIQRLRSQGSENLAAAVLGTRQVFFAVIATTITLVSVFLPIAFLPGQTGRLFREFGLVLAIAVIISSFVAVTLCPMMASRLPQASNKNSTIMFFRNRLNAIGQHLSSFYYHSLDALLSHSYLAIPITLLIAGGGVVGFSLLNQELLPQEDRGSLQVILTGPDGASLVYSGRQSRKVEAVLQPYQRSGVITDIYTIVGRWDKNRTYTKATLAPWDEREISQMALAKEVSRALTDMPGAQVRIRRENSLNVRGAGSGLEIALVGNNYDELSAAADLMSEGLLNQVPEIEDVRIQFDTSQPELSFNIDREKARDLNVPMDRISQMLRVMVDKYELIDLSIEDQAVPIMVSSSQGTINDPGDLLNIFVTNENNDLVPLSAMISVKEAGVAAELDRHAQRRAIELDLAVPPGTALGQVLDKVRTVADEVLPSNVNILFLGEAATLEETNYDVAVTFVIALAVVLLVLAAQFESLGSALIVIFTVPFGLAAAVFALLGTGQSINLYSQIGLVMLVGLMTKNAILLVEFMDQMRDQGMNVHDAIMEGVRVRLRPVTMTVLSTVFGSLPLILSTGPGTEAREAIGWVVFGGLGLSSLFTLYLVPVGYYWIAPHIKPRAHAGQELEAQLQRTETKGVVVEESS</sequence>
<dbReference type="Gene3D" id="3.30.70.1440">
    <property type="entry name" value="Multidrug efflux transporter AcrB pore domain"/>
    <property type="match status" value="1"/>
</dbReference>
<feature type="transmembrane region" description="Helical" evidence="1">
    <location>
        <begin position="983"/>
        <end position="1009"/>
    </location>
</feature>
<reference evidence="2 3" key="1">
    <citation type="journal article" date="2023" name="ISME J.">
        <title>Cultivation and genomic characterization of novel and ubiquitous marine nitrite-oxidizing bacteria from the Nitrospirales.</title>
        <authorList>
            <person name="Mueller A.J."/>
            <person name="Daebeler A."/>
            <person name="Herbold C.W."/>
            <person name="Kirkegaard R.H."/>
            <person name="Daims H."/>
        </authorList>
    </citation>
    <scope>NUCLEOTIDE SEQUENCE [LARGE SCALE GENOMIC DNA]</scope>
    <source>
        <strain evidence="2 3">EB</strain>
    </source>
</reference>
<dbReference type="RefSeq" id="WP_313833428.1">
    <property type="nucleotide sequence ID" value="NZ_JAQOUE010000001.1"/>
</dbReference>
<feature type="transmembrane region" description="Helical" evidence="1">
    <location>
        <begin position="385"/>
        <end position="409"/>
    </location>
</feature>
<dbReference type="PANTHER" id="PTHR32063">
    <property type="match status" value="1"/>
</dbReference>
<dbReference type="PANTHER" id="PTHR32063:SF28">
    <property type="entry name" value="BLR2861 PROTEIN"/>
    <property type="match status" value="1"/>
</dbReference>
<feature type="transmembrane region" description="Helical" evidence="1">
    <location>
        <begin position="359"/>
        <end position="379"/>
    </location>
</feature>
<evidence type="ECO:0000313" key="2">
    <source>
        <dbReference type="EMBL" id="MDT7042955.1"/>
    </source>
</evidence>
<dbReference type="SUPFAM" id="SSF82866">
    <property type="entry name" value="Multidrug efflux transporter AcrB transmembrane domain"/>
    <property type="match status" value="2"/>
</dbReference>
<evidence type="ECO:0000256" key="1">
    <source>
        <dbReference type="SAM" id="Phobius"/>
    </source>
</evidence>
<keyword evidence="1" id="KW-0812">Transmembrane</keyword>
<feature type="transmembrane region" description="Helical" evidence="1">
    <location>
        <begin position="906"/>
        <end position="929"/>
    </location>
</feature>
<evidence type="ECO:0000313" key="3">
    <source>
        <dbReference type="Proteomes" id="UP001250932"/>
    </source>
</evidence>
<dbReference type="EMBL" id="JAQOUE010000001">
    <property type="protein sequence ID" value="MDT7042955.1"/>
    <property type="molecule type" value="Genomic_DNA"/>
</dbReference>
<name>A0ABU3K925_9BACT</name>
<dbReference type="SUPFAM" id="SSF82714">
    <property type="entry name" value="Multidrug efflux transporter AcrB TolC docking domain, DN and DC subdomains"/>
    <property type="match status" value="2"/>
</dbReference>
<keyword evidence="1" id="KW-1133">Transmembrane helix</keyword>
<dbReference type="Gene3D" id="3.30.70.1430">
    <property type="entry name" value="Multidrug efflux transporter AcrB pore domain"/>
    <property type="match status" value="2"/>
</dbReference>
<proteinExistence type="predicted"/>
<accession>A0ABU3K925</accession>
<dbReference type="InterPro" id="IPR027463">
    <property type="entry name" value="AcrB_DN_DC_subdom"/>
</dbReference>
<feature type="transmembrane region" description="Helical" evidence="1">
    <location>
        <begin position="854"/>
        <end position="873"/>
    </location>
</feature>
<dbReference type="Pfam" id="PF00873">
    <property type="entry name" value="ACR_tran"/>
    <property type="match status" value="1"/>
</dbReference>
<feature type="transmembrane region" description="Helical" evidence="1">
    <location>
        <begin position="17"/>
        <end position="37"/>
    </location>
</feature>
<protein>
    <submittedName>
        <fullName evidence="2">Efflux RND transporter permease subunit</fullName>
    </submittedName>
</protein>